<name>A0A1C3Y249_9HYPH</name>
<dbReference type="AlphaFoldDB" id="A0A1C3Y249"/>
<organism evidence="1 2">
    <name type="scientific">Rhizobium aethiopicum</name>
    <dbReference type="NCBI Taxonomy" id="1138170"/>
    <lineage>
        <taxon>Bacteria</taxon>
        <taxon>Pseudomonadati</taxon>
        <taxon>Pseudomonadota</taxon>
        <taxon>Alphaproteobacteria</taxon>
        <taxon>Hyphomicrobiales</taxon>
        <taxon>Rhizobiaceae</taxon>
        <taxon>Rhizobium/Agrobacterium group</taxon>
        <taxon>Rhizobium</taxon>
    </lineage>
</organism>
<dbReference type="EMBL" id="FMAJ01000005">
    <property type="protein sequence ID" value="SCB58545.1"/>
    <property type="molecule type" value="Genomic_DNA"/>
</dbReference>
<proteinExistence type="predicted"/>
<dbReference type="RefSeq" id="WP_064692952.1">
    <property type="nucleotide sequence ID" value="NZ_FMAJ01000005.1"/>
</dbReference>
<reference evidence="1 2" key="1">
    <citation type="submission" date="2016-08" db="EMBL/GenBank/DDBJ databases">
        <authorList>
            <person name="Seilhamer J.J."/>
        </authorList>
    </citation>
    <scope>NUCLEOTIDE SEQUENCE [LARGE SCALE GENOMIC DNA]</scope>
    <source>
        <strain evidence="1 2">HBR26</strain>
    </source>
</reference>
<accession>A0A1C3Y249</accession>
<sequence length="69" mass="7960">MILSQVFQTQTTLNDDEVALCQRVFDHVALVKKITADAERQDLASRIIQSYQHGVKDEDSLLRLLIDFR</sequence>
<evidence type="ECO:0000313" key="1">
    <source>
        <dbReference type="EMBL" id="SCB58545.1"/>
    </source>
</evidence>
<dbReference type="Proteomes" id="UP000198723">
    <property type="component" value="Unassembled WGS sequence"/>
</dbReference>
<evidence type="ECO:0000313" key="2">
    <source>
        <dbReference type="Proteomes" id="UP000198723"/>
    </source>
</evidence>
<protein>
    <submittedName>
        <fullName evidence="1">Uncharacterized protein</fullName>
    </submittedName>
</protein>
<gene>
    <name evidence="1" type="ORF">GA0061105_10512</name>
</gene>